<accession>B0PE63</accession>
<dbReference type="HOGENOM" id="CLU_1052280_0_0_9"/>
<reference evidence="1" key="1">
    <citation type="submission" date="2007-11" db="EMBL/GenBank/DDBJ databases">
        <authorList>
            <person name="Fulton L."/>
            <person name="Clifton S."/>
            <person name="Fulton B."/>
            <person name="Xu J."/>
            <person name="Minx P."/>
            <person name="Pepin K.H."/>
            <person name="Johnson M."/>
            <person name="Thiruvilangam P."/>
            <person name="Bhonagiri V."/>
            <person name="Nash W.E."/>
            <person name="Mardis E.R."/>
            <person name="Wilson R.K."/>
        </authorList>
    </citation>
    <scope>NUCLEOTIDE SEQUENCE [LARGE SCALE GENOMIC DNA]</scope>
    <source>
        <strain evidence="1">DSM 17241</strain>
    </source>
</reference>
<dbReference type="RefSeq" id="WP_006875752.1">
    <property type="nucleotide sequence ID" value="NZ_DS544185.1"/>
</dbReference>
<proteinExistence type="predicted"/>
<comment type="caution">
    <text evidence="1">The sequence shown here is derived from an EMBL/GenBank/DDBJ whole genome shotgun (WGS) entry which is preliminary data.</text>
</comment>
<dbReference type="AlphaFoldDB" id="B0PE63"/>
<dbReference type="Proteomes" id="UP000003803">
    <property type="component" value="Unassembled WGS sequence"/>
</dbReference>
<reference evidence="1" key="2">
    <citation type="submission" date="2013-09" db="EMBL/GenBank/DDBJ databases">
        <title>Draft genome sequence of Anaerotruncus colihominis(DSM 17241).</title>
        <authorList>
            <person name="Sudarsanam P."/>
            <person name="Ley R."/>
            <person name="Guruge J."/>
            <person name="Turnbaugh P.J."/>
            <person name="Mahowald M."/>
            <person name="Liep D."/>
            <person name="Gordon J."/>
        </authorList>
    </citation>
    <scope>NUCLEOTIDE SEQUENCE</scope>
    <source>
        <strain evidence="1">DSM 17241</strain>
    </source>
</reference>
<protein>
    <submittedName>
        <fullName evidence="1">Uncharacterized protein</fullName>
    </submittedName>
</protein>
<keyword evidence="2" id="KW-1185">Reference proteome</keyword>
<evidence type="ECO:0000313" key="2">
    <source>
        <dbReference type="Proteomes" id="UP000003803"/>
    </source>
</evidence>
<sequence length="264" mass="30585">MFYKYFIVTPDYKVQEQTADDMEVVKDHAQIVCGTNDKLEYEDYTVYFNNTKVESANFAVGNIGAYGTLVFCIGKDSDDVRMITQHFKNLESDEEYKGLFSKETASGITTLEVFSDVLLIVIGKNPVIKEPCKKDNELKLPRLRKSFEECKLEAFNNIALLIRKWLIEHDMLNGSFIIFGGKGYIRHGWSKDDNSLSYYEQKSSEDTPKEFDLIVTLSKEAAEFVDDDIFKIDGLGTKLMIEDMWAEQFNHTTWVLYYIHHDEF</sequence>
<evidence type="ECO:0000313" key="1">
    <source>
        <dbReference type="EMBL" id="EDS10252.1"/>
    </source>
</evidence>
<organism evidence="1 2">
    <name type="scientific">Anaerotruncus colihominis DSM 17241</name>
    <dbReference type="NCBI Taxonomy" id="445972"/>
    <lineage>
        <taxon>Bacteria</taxon>
        <taxon>Bacillati</taxon>
        <taxon>Bacillota</taxon>
        <taxon>Clostridia</taxon>
        <taxon>Eubacteriales</taxon>
        <taxon>Oscillospiraceae</taxon>
        <taxon>Anaerotruncus</taxon>
    </lineage>
</organism>
<gene>
    <name evidence="1" type="ORF">ANACOL_02848</name>
</gene>
<name>B0PE63_9FIRM</name>
<dbReference type="EMBL" id="ABGD02000024">
    <property type="protein sequence ID" value="EDS10252.1"/>
    <property type="molecule type" value="Genomic_DNA"/>
</dbReference>